<gene>
    <name evidence="3" type="ORF">H8S23_02040</name>
</gene>
<feature type="region of interest" description="Disordered" evidence="1">
    <location>
        <begin position="332"/>
        <end position="354"/>
    </location>
</feature>
<feature type="compositionally biased region" description="Basic residues" evidence="1">
    <location>
        <begin position="336"/>
        <end position="347"/>
    </location>
</feature>
<dbReference type="Gene3D" id="3.40.50.720">
    <property type="entry name" value="NAD(P)-binding Rossmann-like Domain"/>
    <property type="match status" value="1"/>
</dbReference>
<comment type="caution">
    <text evidence="3">The sequence shown here is derived from an EMBL/GenBank/DDBJ whole genome shotgun (WGS) entry which is preliminary data.</text>
</comment>
<evidence type="ECO:0000313" key="3">
    <source>
        <dbReference type="EMBL" id="MBC5580277.1"/>
    </source>
</evidence>
<dbReference type="Proteomes" id="UP000659630">
    <property type="component" value="Unassembled WGS sequence"/>
</dbReference>
<dbReference type="GO" id="GO:0004029">
    <property type="term" value="F:aldehyde dehydrogenase (NAD+) activity"/>
    <property type="evidence" value="ECO:0007669"/>
    <property type="project" value="TreeGrafter"/>
</dbReference>
<dbReference type="RefSeq" id="WP_186886641.1">
    <property type="nucleotide sequence ID" value="NZ_JACONZ010000001.1"/>
</dbReference>
<protein>
    <submittedName>
        <fullName evidence="3">NAD-dependent epimerase/dehydratase family protein</fullName>
    </submittedName>
</protein>
<dbReference type="InterPro" id="IPR001509">
    <property type="entry name" value="Epimerase_deHydtase"/>
</dbReference>
<dbReference type="EMBL" id="JACONZ010000001">
    <property type="protein sequence ID" value="MBC5580277.1"/>
    <property type="molecule type" value="Genomic_DNA"/>
</dbReference>
<reference evidence="3" key="1">
    <citation type="submission" date="2020-08" db="EMBL/GenBank/DDBJ databases">
        <title>Genome public.</title>
        <authorList>
            <person name="Liu C."/>
            <person name="Sun Q."/>
        </authorList>
    </citation>
    <scope>NUCLEOTIDE SEQUENCE</scope>
    <source>
        <strain evidence="3">BX8</strain>
    </source>
</reference>
<evidence type="ECO:0000256" key="1">
    <source>
        <dbReference type="SAM" id="MobiDB-lite"/>
    </source>
</evidence>
<accession>A0A923IDF2</accession>
<dbReference type="InterPro" id="IPR057326">
    <property type="entry name" value="KR_dom"/>
</dbReference>
<organism evidence="3 4">
    <name type="scientific">Anaerofilum hominis</name>
    <dbReference type="NCBI Taxonomy" id="2763016"/>
    <lineage>
        <taxon>Bacteria</taxon>
        <taxon>Bacillati</taxon>
        <taxon>Bacillota</taxon>
        <taxon>Clostridia</taxon>
        <taxon>Eubacteriales</taxon>
        <taxon>Oscillospiraceae</taxon>
        <taxon>Anaerofilum</taxon>
    </lineage>
</organism>
<name>A0A923IDF2_9FIRM</name>
<dbReference type="GO" id="GO:0005737">
    <property type="term" value="C:cytoplasm"/>
    <property type="evidence" value="ECO:0007669"/>
    <property type="project" value="TreeGrafter"/>
</dbReference>
<keyword evidence="4" id="KW-1185">Reference proteome</keyword>
<dbReference type="InterPro" id="IPR036291">
    <property type="entry name" value="NAD(P)-bd_dom_sf"/>
</dbReference>
<dbReference type="Pfam" id="PF01370">
    <property type="entry name" value="Epimerase"/>
    <property type="match status" value="1"/>
</dbReference>
<dbReference type="PANTHER" id="PTHR48079:SF6">
    <property type="entry name" value="NAD(P)-BINDING DOMAIN-CONTAINING PROTEIN-RELATED"/>
    <property type="match status" value="1"/>
</dbReference>
<sequence length="354" mass="39005">MNELYIVTGATGHLGGSIVRLLRAQGEEVRGLVLPGEQPPQGDGTTYCHGDVLDPQSLQALFSGAEGRRVIVFHTAGVVDISSDRVTEAMEQVNVQGTKNILQLCEKYRVARLVHVSSVHAIPEGDPLGVIAETRNFSADAVVGGYAKTKAEATCAVLATEDVDAVVVHPSGILGPYAAKGNHLVQMVADYLGGRLPTCVRGGYDFVDVRDVAEGCLAAARRGRRGECYILSGRHYAVREVLDMARREGGARRLPVLPLWLARAAAPLLEWYARRRGRRPLYTRYSLYTLSSNDRFSHDKATAELGYRPRDLRETVHDTVLWLRGHDERLREKQARQKTRRKHRRVGKTLPAAG</sequence>
<dbReference type="SUPFAM" id="SSF51735">
    <property type="entry name" value="NAD(P)-binding Rossmann-fold domains"/>
    <property type="match status" value="1"/>
</dbReference>
<evidence type="ECO:0000259" key="2">
    <source>
        <dbReference type="SMART" id="SM00822"/>
    </source>
</evidence>
<dbReference type="InterPro" id="IPR051783">
    <property type="entry name" value="NAD(P)-dependent_oxidoreduct"/>
</dbReference>
<dbReference type="AlphaFoldDB" id="A0A923IDF2"/>
<dbReference type="PANTHER" id="PTHR48079">
    <property type="entry name" value="PROTEIN YEEZ"/>
    <property type="match status" value="1"/>
</dbReference>
<dbReference type="SMART" id="SM00822">
    <property type="entry name" value="PKS_KR"/>
    <property type="match status" value="1"/>
</dbReference>
<proteinExistence type="predicted"/>
<evidence type="ECO:0000313" key="4">
    <source>
        <dbReference type="Proteomes" id="UP000659630"/>
    </source>
</evidence>
<feature type="domain" description="Ketoreductase" evidence="2">
    <location>
        <begin position="3"/>
        <end position="146"/>
    </location>
</feature>